<feature type="domain" description="DUF4253" evidence="1">
    <location>
        <begin position="3"/>
        <end position="132"/>
    </location>
</feature>
<evidence type="ECO:0000313" key="3">
    <source>
        <dbReference type="Proteomes" id="UP000618445"/>
    </source>
</evidence>
<dbReference type="SUPFAM" id="SSF48081">
    <property type="entry name" value="Methyl-coenzyme M reductase alpha and beta chain C-terminal domain"/>
    <property type="match status" value="1"/>
</dbReference>
<gene>
    <name evidence="2" type="ORF">H6G05_01310</name>
</gene>
<accession>A0ABR8C5A5</accession>
<dbReference type="InterPro" id="IPR025349">
    <property type="entry name" value="DUF4253"/>
</dbReference>
<evidence type="ECO:0000259" key="1">
    <source>
        <dbReference type="Pfam" id="PF14062"/>
    </source>
</evidence>
<organism evidence="2 3">
    <name type="scientific">Phormidium tenue FACHB-1050</name>
    <dbReference type="NCBI Taxonomy" id="2692857"/>
    <lineage>
        <taxon>Bacteria</taxon>
        <taxon>Bacillati</taxon>
        <taxon>Cyanobacteriota</taxon>
        <taxon>Cyanophyceae</taxon>
        <taxon>Oscillatoriophycideae</taxon>
        <taxon>Oscillatoriales</taxon>
        <taxon>Oscillatoriaceae</taxon>
        <taxon>Phormidium</taxon>
    </lineage>
</organism>
<reference evidence="2 3" key="1">
    <citation type="journal article" date="2020" name="ISME J.">
        <title>Comparative genomics reveals insights into cyanobacterial evolution and habitat adaptation.</title>
        <authorList>
            <person name="Chen M.Y."/>
            <person name="Teng W.K."/>
            <person name="Zhao L."/>
            <person name="Hu C.X."/>
            <person name="Zhou Y.K."/>
            <person name="Han B.P."/>
            <person name="Song L.R."/>
            <person name="Shu W.S."/>
        </authorList>
    </citation>
    <scope>NUCLEOTIDE SEQUENCE [LARGE SCALE GENOMIC DNA]</scope>
    <source>
        <strain evidence="2 3">FACHB-1050</strain>
    </source>
</reference>
<keyword evidence="3" id="KW-1185">Reference proteome</keyword>
<protein>
    <submittedName>
        <fullName evidence="2">DUF4253 domain-containing protein</fullName>
    </submittedName>
</protein>
<name>A0ABR8C5A5_9CYAN</name>
<dbReference type="Proteomes" id="UP000618445">
    <property type="component" value="Unassembled WGS sequence"/>
</dbReference>
<dbReference type="EMBL" id="JACJQY010000001">
    <property type="protein sequence ID" value="MBD2315486.1"/>
    <property type="molecule type" value="Genomic_DNA"/>
</dbReference>
<evidence type="ECO:0000313" key="2">
    <source>
        <dbReference type="EMBL" id="MBD2315486.1"/>
    </source>
</evidence>
<proteinExistence type="predicted"/>
<sequence>MDKYQQVREVGTNGDNYELSTEDLIEQFKYWDAKYGIELSDIEFDSVTVTFNNLPEDLTDLAVEIYEFCPDTIDQHFGCMAEAIAITEGFGKELSEDIQTLIKDIDLTDDDYGFELLKRSLVINKTVPLWWD</sequence>
<dbReference type="InterPro" id="IPR008924">
    <property type="entry name" value="Me_CoM_Rdtase_asu/bsu_C"/>
</dbReference>
<dbReference type="Pfam" id="PF14062">
    <property type="entry name" value="DUF4253"/>
    <property type="match status" value="1"/>
</dbReference>
<comment type="caution">
    <text evidence="2">The sequence shown here is derived from an EMBL/GenBank/DDBJ whole genome shotgun (WGS) entry which is preliminary data.</text>
</comment>
<dbReference type="RefSeq" id="WP_190575598.1">
    <property type="nucleotide sequence ID" value="NZ_CAWPQU010000001.1"/>
</dbReference>